<accession>A0A1H3LP11</accession>
<gene>
    <name evidence="8" type="ORF">SAMN05444412_102140</name>
</gene>
<proteinExistence type="inferred from homology"/>
<sequence length="477" mass="53379">MEILEDEIVKRQIEDVFSKQRVQALKMRSSKPSQRIEMLKKMLDWIQIHQEDIRKAVHADFKKPYPEIDISEIFVVTAEINHAIKNLEAWMKPKKVSTPKTLLGTKSHIQYEPKGTCLIIAPWNYPFNLAIAPLVSALAAGCTAIIKPSEMTPHTSALIRRLVEEVFDQHNVAVFEGEIPVSQMLLAKPFDHIFFTGSPAVGKMIMKAAAEHLTSLTLELGGKSPAIIDRQADLQDAAAKIIWGKFVNCGQTCIAPDYILVDELVKEDFLTELKIQLLKMYDADAKGIDKSKDYARIVSQKHLQRLKRMLSDANLKGAKTIFGGGISETDNYFEPTLLTEVTDEMDVMQEEIFGPILPVLSYTDLTVAIDYINKRPKPLALYAFSKDKFTTDQILQQTSSGGAVINDCVLHFLQNELPFGGVNNSGMGKAHGHHGFLAFTNEKAVLNQRIGLTTSKPLYPPYGITGKKIIQALIKWF</sequence>
<dbReference type="InterPro" id="IPR016163">
    <property type="entry name" value="Ald_DH_C"/>
</dbReference>
<dbReference type="SUPFAM" id="SSF53720">
    <property type="entry name" value="ALDH-like"/>
    <property type="match status" value="1"/>
</dbReference>
<dbReference type="InterPro" id="IPR016162">
    <property type="entry name" value="Ald_DH_N"/>
</dbReference>
<dbReference type="PROSITE" id="PS00687">
    <property type="entry name" value="ALDEHYDE_DEHYDR_GLU"/>
    <property type="match status" value="1"/>
</dbReference>
<feature type="active site" evidence="5">
    <location>
        <position position="219"/>
    </location>
</feature>
<evidence type="ECO:0000313" key="8">
    <source>
        <dbReference type="EMBL" id="SDY66060.1"/>
    </source>
</evidence>
<evidence type="ECO:0000313" key="9">
    <source>
        <dbReference type="Proteomes" id="UP000199663"/>
    </source>
</evidence>
<dbReference type="InterPro" id="IPR015590">
    <property type="entry name" value="Aldehyde_DH_dom"/>
</dbReference>
<evidence type="ECO:0000256" key="5">
    <source>
        <dbReference type="PROSITE-ProRule" id="PRU10007"/>
    </source>
</evidence>
<keyword evidence="3" id="KW-0520">NAD</keyword>
<keyword evidence="2 4" id="KW-0560">Oxidoreductase</keyword>
<feature type="domain" description="Aldehyde dehydrogenase" evidence="7">
    <location>
        <begin position="11"/>
        <end position="445"/>
    </location>
</feature>
<protein>
    <recommendedName>
        <fullName evidence="4">Aldehyde dehydrogenase</fullName>
    </recommendedName>
</protein>
<evidence type="ECO:0000259" key="7">
    <source>
        <dbReference type="Pfam" id="PF00171"/>
    </source>
</evidence>
<organism evidence="8 9">
    <name type="scientific">Rhodonellum ikkaensis</name>
    <dbReference type="NCBI Taxonomy" id="336829"/>
    <lineage>
        <taxon>Bacteria</taxon>
        <taxon>Pseudomonadati</taxon>
        <taxon>Bacteroidota</taxon>
        <taxon>Cytophagia</taxon>
        <taxon>Cytophagales</taxon>
        <taxon>Cytophagaceae</taxon>
        <taxon>Rhodonellum</taxon>
    </lineage>
</organism>
<comment type="similarity">
    <text evidence="1 4 6">Belongs to the aldehyde dehydrogenase family.</text>
</comment>
<dbReference type="InterPro" id="IPR016160">
    <property type="entry name" value="Ald_DH_CS_CYS"/>
</dbReference>
<dbReference type="EMBL" id="FNQC01000002">
    <property type="protein sequence ID" value="SDY66060.1"/>
    <property type="molecule type" value="Genomic_DNA"/>
</dbReference>
<evidence type="ECO:0000256" key="3">
    <source>
        <dbReference type="ARBA" id="ARBA00023027"/>
    </source>
</evidence>
<dbReference type="Pfam" id="PF00171">
    <property type="entry name" value="Aldedh"/>
    <property type="match status" value="1"/>
</dbReference>
<name>A0A1H3LP11_9BACT</name>
<keyword evidence="9" id="KW-1185">Reference proteome</keyword>
<dbReference type="PANTHER" id="PTHR43570">
    <property type="entry name" value="ALDEHYDE DEHYDROGENASE"/>
    <property type="match status" value="1"/>
</dbReference>
<evidence type="ECO:0000256" key="6">
    <source>
        <dbReference type="RuleBase" id="RU003345"/>
    </source>
</evidence>
<dbReference type="CDD" id="cd07134">
    <property type="entry name" value="ALDH_AlkH-like"/>
    <property type="match status" value="1"/>
</dbReference>
<dbReference type="InterPro" id="IPR029510">
    <property type="entry name" value="Ald_DH_CS_GLU"/>
</dbReference>
<dbReference type="PIRSF" id="PIRSF036492">
    <property type="entry name" value="ALDH"/>
    <property type="match status" value="1"/>
</dbReference>
<dbReference type="PANTHER" id="PTHR43570:SF20">
    <property type="entry name" value="ALDEHYDE DEHYDROGENASE ALDX-RELATED"/>
    <property type="match status" value="1"/>
</dbReference>
<dbReference type="InterPro" id="IPR012394">
    <property type="entry name" value="Aldehyde_DH_NAD(P)"/>
</dbReference>
<dbReference type="RefSeq" id="WP_019596530.1">
    <property type="nucleotide sequence ID" value="NZ_FNQC01000002.1"/>
</dbReference>
<evidence type="ECO:0000256" key="1">
    <source>
        <dbReference type="ARBA" id="ARBA00009986"/>
    </source>
</evidence>
<dbReference type="InterPro" id="IPR016161">
    <property type="entry name" value="Ald_DH/histidinol_DH"/>
</dbReference>
<dbReference type="Proteomes" id="UP000199663">
    <property type="component" value="Unassembled WGS sequence"/>
</dbReference>
<dbReference type="Gene3D" id="3.40.605.10">
    <property type="entry name" value="Aldehyde Dehydrogenase, Chain A, domain 1"/>
    <property type="match status" value="1"/>
</dbReference>
<evidence type="ECO:0000256" key="4">
    <source>
        <dbReference type="PIRNR" id="PIRNR036492"/>
    </source>
</evidence>
<dbReference type="PROSITE" id="PS00070">
    <property type="entry name" value="ALDEHYDE_DEHYDR_CYS"/>
    <property type="match status" value="1"/>
</dbReference>
<dbReference type="Gene3D" id="3.40.309.10">
    <property type="entry name" value="Aldehyde Dehydrogenase, Chain A, domain 2"/>
    <property type="match status" value="1"/>
</dbReference>
<evidence type="ECO:0000256" key="2">
    <source>
        <dbReference type="ARBA" id="ARBA00023002"/>
    </source>
</evidence>
<comment type="caution">
    <text evidence="8">The sequence shown here is derived from an EMBL/GenBank/DDBJ whole genome shotgun (WGS) entry which is preliminary data.</text>
</comment>
<reference evidence="8 9" key="1">
    <citation type="submission" date="2016-10" db="EMBL/GenBank/DDBJ databases">
        <authorList>
            <person name="Varghese N."/>
            <person name="Submissions S."/>
        </authorList>
    </citation>
    <scope>NUCLEOTIDE SEQUENCE [LARGE SCALE GENOMIC DNA]</scope>
    <source>
        <strain evidence="8 9">DSM 17997</strain>
    </source>
</reference>